<gene>
    <name evidence="1" type="ORF">BT62DRAFT_1007137</name>
</gene>
<sequence>MIHPRCGDCVQPRGKRSELQVACRKIKHEVAVRYGFLERSKETIKPADAHLLVANKLSLSALAPPFDEANRRLECSLQRLPKLTSAENKFHGRTGALHNTDPPPSPPLLIAQLSECASTPLATLQLPAPNFFLTNGEPCYFWDFMRHHMGPLLLTDVMIIVGSNVLRKPGALEKDSPGEYGEAYQRAKELNIHPSSFAGKNANTASACCSVRADEQHS</sequence>
<accession>A0A9P8ARY6</accession>
<keyword evidence="2" id="KW-1185">Reference proteome</keyword>
<proteinExistence type="predicted"/>
<evidence type="ECO:0000313" key="1">
    <source>
        <dbReference type="EMBL" id="KAG7445401.1"/>
    </source>
</evidence>
<dbReference type="GeneID" id="66099600"/>
<protein>
    <submittedName>
        <fullName evidence="1">Uncharacterized protein</fullName>
    </submittedName>
</protein>
<dbReference type="AlphaFoldDB" id="A0A9P8ARY6"/>
<reference evidence="1" key="1">
    <citation type="submission" date="2020-11" db="EMBL/GenBank/DDBJ databases">
        <title>Adaptations for nitrogen fixation in a non-lichenized fungal sporocarp promotes dispersal by wood-feeding termites.</title>
        <authorList>
            <consortium name="DOE Joint Genome Institute"/>
            <person name="Koch R.A."/>
            <person name="Yoon G."/>
            <person name="Arayal U."/>
            <person name="Lail K."/>
            <person name="Amirebrahimi M."/>
            <person name="Labutti K."/>
            <person name="Lipzen A."/>
            <person name="Riley R."/>
            <person name="Barry K."/>
            <person name="Henrissat B."/>
            <person name="Grigoriev I.V."/>
            <person name="Herr J.R."/>
            <person name="Aime M.C."/>
        </authorList>
    </citation>
    <scope>NUCLEOTIDE SEQUENCE</scope>
    <source>
        <strain evidence="1">MCA 3950</strain>
    </source>
</reference>
<evidence type="ECO:0000313" key="2">
    <source>
        <dbReference type="Proteomes" id="UP000812287"/>
    </source>
</evidence>
<name>A0A9P8ARY6_9AGAR</name>
<dbReference type="EMBL" id="MU250537">
    <property type="protein sequence ID" value="KAG7445401.1"/>
    <property type="molecule type" value="Genomic_DNA"/>
</dbReference>
<comment type="caution">
    <text evidence="1">The sequence shown here is derived from an EMBL/GenBank/DDBJ whole genome shotgun (WGS) entry which is preliminary data.</text>
</comment>
<dbReference type="RefSeq" id="XP_043038901.1">
    <property type="nucleotide sequence ID" value="XM_043177313.1"/>
</dbReference>
<organism evidence="1 2">
    <name type="scientific">Guyanagaster necrorhizus</name>
    <dbReference type="NCBI Taxonomy" id="856835"/>
    <lineage>
        <taxon>Eukaryota</taxon>
        <taxon>Fungi</taxon>
        <taxon>Dikarya</taxon>
        <taxon>Basidiomycota</taxon>
        <taxon>Agaricomycotina</taxon>
        <taxon>Agaricomycetes</taxon>
        <taxon>Agaricomycetidae</taxon>
        <taxon>Agaricales</taxon>
        <taxon>Marasmiineae</taxon>
        <taxon>Physalacriaceae</taxon>
        <taxon>Guyanagaster</taxon>
    </lineage>
</organism>
<dbReference type="Proteomes" id="UP000812287">
    <property type="component" value="Unassembled WGS sequence"/>
</dbReference>